<name>A0AAW9RPY6_9HYPH</name>
<dbReference type="Pfam" id="PF00857">
    <property type="entry name" value="Isochorismatase"/>
    <property type="match status" value="1"/>
</dbReference>
<feature type="domain" description="Isochorismatase-like" evidence="2">
    <location>
        <begin position="33"/>
        <end position="219"/>
    </location>
</feature>
<proteinExistence type="predicted"/>
<keyword evidence="1 3" id="KW-0378">Hydrolase</keyword>
<dbReference type="SUPFAM" id="SSF52499">
    <property type="entry name" value="Isochorismatase-like hydrolases"/>
    <property type="match status" value="1"/>
</dbReference>
<dbReference type="InterPro" id="IPR050272">
    <property type="entry name" value="Isochorismatase-like_hydrls"/>
</dbReference>
<gene>
    <name evidence="3" type="ORF">V3328_02295</name>
</gene>
<evidence type="ECO:0000256" key="1">
    <source>
        <dbReference type="ARBA" id="ARBA00022801"/>
    </source>
</evidence>
<sequence>MHKIEIPQEIRDRSRALRGDRDVLFDRIDPSRTAHVVVDLQNGFMREGAPVEVPVAREIVDNVNRISAALREAGGRVVYLRFTYDANEPLGWPAWYEDTLSGEHSGVLKEAFTPGSHDHDLWPGLDVLDGDLVVDKTRFSGFVHGTCPLHDILQEAGIDTLIITGTLTNCCCESTARDANQLNYKVIFVTDGNATHTDWEHNATLSNMAAIFSDLQSTDRVWETIERSTAQLIAAE</sequence>
<dbReference type="AlphaFoldDB" id="A0AAW9RPY6"/>
<dbReference type="EMBL" id="JAZHOF010000001">
    <property type="protein sequence ID" value="MEJ8570290.1"/>
    <property type="molecule type" value="Genomic_DNA"/>
</dbReference>
<keyword evidence="4" id="KW-1185">Reference proteome</keyword>
<reference evidence="3 4" key="1">
    <citation type="submission" date="2024-02" db="EMBL/GenBank/DDBJ databases">
        <title>Genome analysis and characterization of Microbaculum marinisediminis sp. nov., isolated from marine sediment.</title>
        <authorList>
            <person name="Du Z.-J."/>
            <person name="Ye Y.-Q."/>
            <person name="Zhang Z.-R."/>
            <person name="Yuan S.-M."/>
            <person name="Zhang X.-Y."/>
        </authorList>
    </citation>
    <scope>NUCLEOTIDE SEQUENCE [LARGE SCALE GENOMIC DNA]</scope>
    <source>
        <strain evidence="3 4">SDUM1044001</strain>
    </source>
</reference>
<evidence type="ECO:0000313" key="3">
    <source>
        <dbReference type="EMBL" id="MEJ8570290.1"/>
    </source>
</evidence>
<dbReference type="Proteomes" id="UP001378188">
    <property type="component" value="Unassembled WGS sequence"/>
</dbReference>
<comment type="caution">
    <text evidence="3">The sequence shown here is derived from an EMBL/GenBank/DDBJ whole genome shotgun (WGS) entry which is preliminary data.</text>
</comment>
<dbReference type="PANTHER" id="PTHR43540">
    <property type="entry name" value="PEROXYUREIDOACRYLATE/UREIDOACRYLATE AMIDOHYDROLASE-RELATED"/>
    <property type="match status" value="1"/>
</dbReference>
<dbReference type="PANTHER" id="PTHR43540:SF6">
    <property type="entry name" value="ISOCHORISMATASE-LIKE DOMAIN-CONTAINING PROTEIN"/>
    <property type="match status" value="1"/>
</dbReference>
<organism evidence="3 4">
    <name type="scientific">Microbaculum marinum</name>
    <dbReference type="NCBI Taxonomy" id="1764581"/>
    <lineage>
        <taxon>Bacteria</taxon>
        <taxon>Pseudomonadati</taxon>
        <taxon>Pseudomonadota</taxon>
        <taxon>Alphaproteobacteria</taxon>
        <taxon>Hyphomicrobiales</taxon>
        <taxon>Tepidamorphaceae</taxon>
        <taxon>Microbaculum</taxon>
    </lineage>
</organism>
<evidence type="ECO:0000313" key="4">
    <source>
        <dbReference type="Proteomes" id="UP001378188"/>
    </source>
</evidence>
<dbReference type="GO" id="GO:0016787">
    <property type="term" value="F:hydrolase activity"/>
    <property type="evidence" value="ECO:0007669"/>
    <property type="project" value="UniProtKB-KW"/>
</dbReference>
<protein>
    <submittedName>
        <fullName evidence="3">Isochorismatase family cysteine hydrolase</fullName>
        <ecNumber evidence="3">3.-.-.-</ecNumber>
    </submittedName>
</protein>
<dbReference type="RefSeq" id="WP_340328022.1">
    <property type="nucleotide sequence ID" value="NZ_JAZHOF010000001.1"/>
</dbReference>
<dbReference type="InterPro" id="IPR036380">
    <property type="entry name" value="Isochorismatase-like_sf"/>
</dbReference>
<dbReference type="Gene3D" id="3.40.50.850">
    <property type="entry name" value="Isochorismatase-like"/>
    <property type="match status" value="1"/>
</dbReference>
<dbReference type="CDD" id="cd00431">
    <property type="entry name" value="cysteine_hydrolases"/>
    <property type="match status" value="1"/>
</dbReference>
<accession>A0AAW9RPY6</accession>
<dbReference type="EC" id="3.-.-.-" evidence="3"/>
<evidence type="ECO:0000259" key="2">
    <source>
        <dbReference type="Pfam" id="PF00857"/>
    </source>
</evidence>
<dbReference type="InterPro" id="IPR000868">
    <property type="entry name" value="Isochorismatase-like_dom"/>
</dbReference>